<dbReference type="STRING" id="1748243.Tel_12720"/>
<keyword evidence="1" id="KW-1133">Transmembrane helix</keyword>
<keyword evidence="1" id="KW-0472">Membrane</keyword>
<dbReference type="Pfam" id="PF04367">
    <property type="entry name" value="DUF502"/>
    <property type="match status" value="1"/>
</dbReference>
<dbReference type="Proteomes" id="UP000055136">
    <property type="component" value="Chromosome"/>
</dbReference>
<dbReference type="KEGG" id="tee:Tel_12720"/>
<dbReference type="PANTHER" id="PTHR31876:SF26">
    <property type="entry name" value="PROTEIN LIKE COV 2"/>
    <property type="match status" value="1"/>
</dbReference>
<keyword evidence="3" id="KW-1185">Reference proteome</keyword>
<feature type="transmembrane region" description="Helical" evidence="1">
    <location>
        <begin position="50"/>
        <end position="75"/>
    </location>
</feature>
<proteinExistence type="predicted"/>
<sequence>MCMRYVWDILLKGLAAVLPIGLTLYLLYWLGISIERVLRPVITTLVPAEYYLPGAGLVAGLVLLFFIGLVVNAWVVQRLFRVGEYILEKIPLVKSIYGGLRDFMDYFSATKERGELKQVVMVTVADMHLIGFLTRERLTDMPGLPDKEHMVAVYLPMSYQIGGYTVYLPHDRVVPLDMSVEDAMRQVLTAGLSKRGGAPGSQRMA</sequence>
<gene>
    <name evidence="2" type="ORF">Tel_12720</name>
</gene>
<dbReference type="InterPro" id="IPR007462">
    <property type="entry name" value="COV1-like"/>
</dbReference>
<evidence type="ECO:0000256" key="1">
    <source>
        <dbReference type="SAM" id="Phobius"/>
    </source>
</evidence>
<protein>
    <recommendedName>
        <fullName evidence="4">DUF502 domain-containing protein</fullName>
    </recommendedName>
</protein>
<evidence type="ECO:0008006" key="4">
    <source>
        <dbReference type="Google" id="ProtNLM"/>
    </source>
</evidence>
<accession>A0A0S2TFH8</accession>
<keyword evidence="1" id="KW-0812">Transmembrane</keyword>
<feature type="transmembrane region" description="Helical" evidence="1">
    <location>
        <begin position="9"/>
        <end position="30"/>
    </location>
</feature>
<dbReference type="AlphaFoldDB" id="A0A0S2TFH8"/>
<name>A0A0S2TFH8_9GAMM</name>
<evidence type="ECO:0000313" key="2">
    <source>
        <dbReference type="EMBL" id="ALP53927.1"/>
    </source>
</evidence>
<evidence type="ECO:0000313" key="3">
    <source>
        <dbReference type="Proteomes" id="UP000055136"/>
    </source>
</evidence>
<reference evidence="2" key="1">
    <citation type="submission" date="2015-10" db="EMBL/GenBank/DDBJ databases">
        <title>Description of Candidatus Tenderia electrophaga gen. nov, sp. nov., an Uncultivated Electroautotroph from a Biocathode Enrichment.</title>
        <authorList>
            <person name="Eddie B.J."/>
            <person name="Malanoski A.P."/>
            <person name="Wang Z."/>
            <person name="Hall R.J."/>
            <person name="Oh S.D."/>
            <person name="Heiner C."/>
            <person name="Lin B."/>
            <person name="Strycharz-Glaven S.M."/>
        </authorList>
    </citation>
    <scope>NUCLEOTIDE SEQUENCE [LARGE SCALE GENOMIC DNA]</scope>
    <source>
        <strain evidence="2">NRL1</strain>
    </source>
</reference>
<organism evidence="2 3">
    <name type="scientific">Candidatus Tenderia electrophaga</name>
    <dbReference type="NCBI Taxonomy" id="1748243"/>
    <lineage>
        <taxon>Bacteria</taxon>
        <taxon>Pseudomonadati</taxon>
        <taxon>Pseudomonadota</taxon>
        <taxon>Gammaproteobacteria</taxon>
        <taxon>Candidatus Tenderiales</taxon>
        <taxon>Candidatus Tenderiaceae</taxon>
        <taxon>Candidatus Tenderia</taxon>
    </lineage>
</organism>
<dbReference type="PANTHER" id="PTHR31876">
    <property type="entry name" value="COV-LIKE PROTEIN 1"/>
    <property type="match status" value="1"/>
</dbReference>
<dbReference type="EMBL" id="CP013099">
    <property type="protein sequence ID" value="ALP53927.1"/>
    <property type="molecule type" value="Genomic_DNA"/>
</dbReference>